<evidence type="ECO:0000256" key="2">
    <source>
        <dbReference type="ARBA" id="ARBA00023082"/>
    </source>
</evidence>
<organism evidence="6 7">
    <name type="scientific">Paenibacillus thiaminolyticus</name>
    <name type="common">Bacillus thiaminolyticus</name>
    <dbReference type="NCBI Taxonomy" id="49283"/>
    <lineage>
        <taxon>Bacteria</taxon>
        <taxon>Bacillati</taxon>
        <taxon>Bacillota</taxon>
        <taxon>Bacilli</taxon>
        <taxon>Bacillales</taxon>
        <taxon>Paenibacillaceae</taxon>
        <taxon>Paenibacillus</taxon>
    </lineage>
</organism>
<sequence length="103" mass="11958">MCAGPRCGSPSWKRLFFREQPWRDEISSIGTTDSVALRLTLRECIQKLSYAEREIIVLHYFQDWPIADISAVLGQPVGTVKSRLSRARRKLERILKESGWEHE</sequence>
<dbReference type="InterPro" id="IPR014284">
    <property type="entry name" value="RNA_pol_sigma-70_dom"/>
</dbReference>
<evidence type="ECO:0000313" key="7">
    <source>
        <dbReference type="Proteomes" id="UP000266177"/>
    </source>
</evidence>
<keyword evidence="2" id="KW-0731">Sigma factor</keyword>
<dbReference type="NCBIfam" id="TIGR02937">
    <property type="entry name" value="sigma70-ECF"/>
    <property type="match status" value="1"/>
</dbReference>
<proteinExistence type="predicted"/>
<dbReference type="GO" id="GO:0006352">
    <property type="term" value="P:DNA-templated transcription initiation"/>
    <property type="evidence" value="ECO:0007669"/>
    <property type="project" value="InterPro"/>
</dbReference>
<keyword evidence="4" id="KW-0804">Transcription</keyword>
<protein>
    <submittedName>
        <fullName evidence="6">RNA polymerase sigma factor</fullName>
    </submittedName>
</protein>
<feature type="domain" description="RNA polymerase sigma factor 70 region 4 type 2" evidence="5">
    <location>
        <begin position="40"/>
        <end position="91"/>
    </location>
</feature>
<gene>
    <name evidence="6" type="ORF">DQX05_29995</name>
</gene>
<dbReference type="GO" id="GO:0016987">
    <property type="term" value="F:sigma factor activity"/>
    <property type="evidence" value="ECO:0007669"/>
    <property type="project" value="UniProtKB-KW"/>
</dbReference>
<reference evidence="6 7" key="1">
    <citation type="submission" date="2018-09" db="EMBL/GenBank/DDBJ databases">
        <title>Paenibacillus SK2017-BO5.</title>
        <authorList>
            <person name="Piskunova J.V."/>
            <person name="Dubiley S.A."/>
            <person name="Severinov K.V."/>
        </authorList>
    </citation>
    <scope>NUCLEOTIDE SEQUENCE [LARGE SCALE GENOMIC DNA]</scope>
    <source>
        <strain evidence="6 7">BO5</strain>
    </source>
</reference>
<dbReference type="Proteomes" id="UP000266177">
    <property type="component" value="Unassembled WGS sequence"/>
</dbReference>
<dbReference type="SUPFAM" id="SSF88659">
    <property type="entry name" value="Sigma3 and sigma4 domains of RNA polymerase sigma factors"/>
    <property type="match status" value="1"/>
</dbReference>
<dbReference type="GO" id="GO:0003677">
    <property type="term" value="F:DNA binding"/>
    <property type="evidence" value="ECO:0007669"/>
    <property type="project" value="UniProtKB-KW"/>
</dbReference>
<evidence type="ECO:0000256" key="1">
    <source>
        <dbReference type="ARBA" id="ARBA00023015"/>
    </source>
</evidence>
<dbReference type="AlphaFoldDB" id="A0A3A3GUL4"/>
<dbReference type="InterPro" id="IPR013324">
    <property type="entry name" value="RNA_pol_sigma_r3/r4-like"/>
</dbReference>
<dbReference type="Pfam" id="PF08281">
    <property type="entry name" value="Sigma70_r4_2"/>
    <property type="match status" value="1"/>
</dbReference>
<dbReference type="CDD" id="cd06171">
    <property type="entry name" value="Sigma70_r4"/>
    <property type="match status" value="1"/>
</dbReference>
<dbReference type="InterPro" id="IPR039425">
    <property type="entry name" value="RNA_pol_sigma-70-like"/>
</dbReference>
<accession>A0A3A3GUL4</accession>
<comment type="caution">
    <text evidence="6">The sequence shown here is derived from an EMBL/GenBank/DDBJ whole genome shotgun (WGS) entry which is preliminary data.</text>
</comment>
<dbReference type="PANTHER" id="PTHR43133:SF8">
    <property type="entry name" value="RNA POLYMERASE SIGMA FACTOR HI_1459-RELATED"/>
    <property type="match status" value="1"/>
</dbReference>
<dbReference type="Gene3D" id="1.10.10.10">
    <property type="entry name" value="Winged helix-like DNA-binding domain superfamily/Winged helix DNA-binding domain"/>
    <property type="match status" value="1"/>
</dbReference>
<keyword evidence="1" id="KW-0805">Transcription regulation</keyword>
<dbReference type="InterPro" id="IPR013249">
    <property type="entry name" value="RNA_pol_sigma70_r4_t2"/>
</dbReference>
<evidence type="ECO:0000256" key="3">
    <source>
        <dbReference type="ARBA" id="ARBA00023125"/>
    </source>
</evidence>
<dbReference type="InterPro" id="IPR036388">
    <property type="entry name" value="WH-like_DNA-bd_sf"/>
</dbReference>
<name>A0A3A3GUL4_PANTH</name>
<evidence type="ECO:0000313" key="6">
    <source>
        <dbReference type="EMBL" id="RJG15095.1"/>
    </source>
</evidence>
<evidence type="ECO:0000256" key="4">
    <source>
        <dbReference type="ARBA" id="ARBA00023163"/>
    </source>
</evidence>
<keyword evidence="3" id="KW-0238">DNA-binding</keyword>
<evidence type="ECO:0000259" key="5">
    <source>
        <dbReference type="Pfam" id="PF08281"/>
    </source>
</evidence>
<dbReference type="OrthoDB" id="9794508at2"/>
<dbReference type="EMBL" id="QYZD01000086">
    <property type="protein sequence ID" value="RJG15095.1"/>
    <property type="molecule type" value="Genomic_DNA"/>
</dbReference>
<dbReference type="PANTHER" id="PTHR43133">
    <property type="entry name" value="RNA POLYMERASE ECF-TYPE SIGMA FACTO"/>
    <property type="match status" value="1"/>
</dbReference>